<dbReference type="Gene3D" id="3.30.420.10">
    <property type="entry name" value="Ribonuclease H-like superfamily/Ribonuclease H"/>
    <property type="match status" value="1"/>
</dbReference>
<gene>
    <name evidence="1" type="ORF">TNCV_710371</name>
</gene>
<comment type="caution">
    <text evidence="1">The sequence shown here is derived from an EMBL/GenBank/DDBJ whole genome shotgun (WGS) entry which is preliminary data.</text>
</comment>
<accession>A0A8X6RNV0</accession>
<proteinExistence type="predicted"/>
<reference evidence="1" key="1">
    <citation type="submission" date="2020-08" db="EMBL/GenBank/DDBJ databases">
        <title>Multicomponent nature underlies the extraordinary mechanical properties of spider dragline silk.</title>
        <authorList>
            <person name="Kono N."/>
            <person name="Nakamura H."/>
            <person name="Mori M."/>
            <person name="Yoshida Y."/>
            <person name="Ohtoshi R."/>
            <person name="Malay A.D."/>
            <person name="Moran D.A.P."/>
            <person name="Tomita M."/>
            <person name="Numata K."/>
            <person name="Arakawa K."/>
        </authorList>
    </citation>
    <scope>NUCLEOTIDE SEQUENCE</scope>
</reference>
<sequence>MYCLTAFKTLLWPTRSPDLSPIQHVGDRMRRRRHLPENVDDLARQFEQIWQEISQETIRVFYHAIPHRVVAFNTARGGSTPC</sequence>
<dbReference type="Proteomes" id="UP000887159">
    <property type="component" value="Unassembled WGS sequence"/>
</dbReference>
<dbReference type="InterPro" id="IPR036397">
    <property type="entry name" value="RNaseH_sf"/>
</dbReference>
<evidence type="ECO:0000313" key="1">
    <source>
        <dbReference type="EMBL" id="GFX92532.1"/>
    </source>
</evidence>
<organism evidence="1 2">
    <name type="scientific">Trichonephila clavipes</name>
    <name type="common">Golden silk orbweaver</name>
    <name type="synonym">Nephila clavipes</name>
    <dbReference type="NCBI Taxonomy" id="2585209"/>
    <lineage>
        <taxon>Eukaryota</taxon>
        <taxon>Metazoa</taxon>
        <taxon>Ecdysozoa</taxon>
        <taxon>Arthropoda</taxon>
        <taxon>Chelicerata</taxon>
        <taxon>Arachnida</taxon>
        <taxon>Araneae</taxon>
        <taxon>Araneomorphae</taxon>
        <taxon>Entelegynae</taxon>
        <taxon>Araneoidea</taxon>
        <taxon>Nephilidae</taxon>
        <taxon>Trichonephila</taxon>
    </lineage>
</organism>
<evidence type="ECO:0000313" key="2">
    <source>
        <dbReference type="Proteomes" id="UP000887159"/>
    </source>
</evidence>
<dbReference type="GO" id="GO:0003676">
    <property type="term" value="F:nucleic acid binding"/>
    <property type="evidence" value="ECO:0007669"/>
    <property type="project" value="InterPro"/>
</dbReference>
<name>A0A8X6RNV0_TRICX</name>
<keyword evidence="2" id="KW-1185">Reference proteome</keyword>
<dbReference type="AlphaFoldDB" id="A0A8X6RNV0"/>
<dbReference type="EMBL" id="BMAU01021148">
    <property type="protein sequence ID" value="GFX92532.1"/>
    <property type="molecule type" value="Genomic_DNA"/>
</dbReference>
<protein>
    <submittedName>
        <fullName evidence="1">Uncharacterized protein</fullName>
    </submittedName>
</protein>